<dbReference type="InterPro" id="IPR044730">
    <property type="entry name" value="RNase_H-like_dom_plant"/>
</dbReference>
<feature type="domain" description="RNase H type-1" evidence="2">
    <location>
        <begin position="622"/>
        <end position="706"/>
    </location>
</feature>
<dbReference type="Pfam" id="PF13456">
    <property type="entry name" value="RVT_3"/>
    <property type="match status" value="1"/>
</dbReference>
<dbReference type="CDD" id="cd06222">
    <property type="entry name" value="RNase_H_like"/>
    <property type="match status" value="1"/>
</dbReference>
<reference evidence="4" key="1">
    <citation type="submission" date="2025-08" db="UniProtKB">
        <authorList>
            <consortium name="RefSeq"/>
        </authorList>
    </citation>
    <scope>IDENTIFICATION</scope>
    <source>
        <tissue evidence="4">Leaves</tissue>
    </source>
</reference>
<feature type="domain" description="Reverse transcriptase" evidence="1">
    <location>
        <begin position="53"/>
        <end position="156"/>
    </location>
</feature>
<dbReference type="KEGG" id="jre:108997755"/>
<dbReference type="SUPFAM" id="SSF53098">
    <property type="entry name" value="Ribonuclease H-like"/>
    <property type="match status" value="1"/>
</dbReference>
<name>A0A2I4FDF2_JUGRE</name>
<evidence type="ECO:0000259" key="2">
    <source>
        <dbReference type="Pfam" id="PF13456"/>
    </source>
</evidence>
<organism evidence="3 4">
    <name type="scientific">Juglans regia</name>
    <name type="common">English walnut</name>
    <dbReference type="NCBI Taxonomy" id="51240"/>
    <lineage>
        <taxon>Eukaryota</taxon>
        <taxon>Viridiplantae</taxon>
        <taxon>Streptophyta</taxon>
        <taxon>Embryophyta</taxon>
        <taxon>Tracheophyta</taxon>
        <taxon>Spermatophyta</taxon>
        <taxon>Magnoliopsida</taxon>
        <taxon>eudicotyledons</taxon>
        <taxon>Gunneridae</taxon>
        <taxon>Pentapetalae</taxon>
        <taxon>rosids</taxon>
        <taxon>fabids</taxon>
        <taxon>Fagales</taxon>
        <taxon>Juglandaceae</taxon>
        <taxon>Juglans</taxon>
    </lineage>
</organism>
<dbReference type="Pfam" id="PF00078">
    <property type="entry name" value="RVT_1"/>
    <property type="match status" value="1"/>
</dbReference>
<dbReference type="InterPro" id="IPR000477">
    <property type="entry name" value="RT_dom"/>
</dbReference>
<dbReference type="OrthoDB" id="1738942at2759"/>
<accession>A0A2I4FDF2</accession>
<keyword evidence="3" id="KW-1185">Reference proteome</keyword>
<dbReference type="InterPro" id="IPR002156">
    <property type="entry name" value="RNaseH_domain"/>
</dbReference>
<dbReference type="InterPro" id="IPR012337">
    <property type="entry name" value="RNaseH-like_sf"/>
</dbReference>
<dbReference type="Proteomes" id="UP000235220">
    <property type="component" value="Chromosome 8"/>
</dbReference>
<dbReference type="InterPro" id="IPR036397">
    <property type="entry name" value="RNaseH_sf"/>
</dbReference>
<dbReference type="Gene3D" id="3.30.420.10">
    <property type="entry name" value="Ribonuclease H-like superfamily/Ribonuclease H"/>
    <property type="match status" value="1"/>
</dbReference>
<gene>
    <name evidence="4" type="primary">LOC108997755</name>
</gene>
<dbReference type="CDD" id="cd01650">
    <property type="entry name" value="RT_nLTR_like"/>
    <property type="match status" value="1"/>
</dbReference>
<dbReference type="Gramene" id="Jr08_14100_p1">
    <property type="protein sequence ID" value="cds.Jr08_14100_p1"/>
    <property type="gene ID" value="Jr08_14100"/>
</dbReference>
<dbReference type="GO" id="GO:0004523">
    <property type="term" value="F:RNA-DNA hybrid ribonuclease activity"/>
    <property type="evidence" value="ECO:0007669"/>
    <property type="project" value="InterPro"/>
</dbReference>
<dbReference type="SUPFAM" id="SSF56672">
    <property type="entry name" value="DNA/RNA polymerases"/>
    <property type="match status" value="1"/>
</dbReference>
<dbReference type="GO" id="GO:0003676">
    <property type="term" value="F:nucleic acid binding"/>
    <property type="evidence" value="ECO:0007669"/>
    <property type="project" value="InterPro"/>
</dbReference>
<dbReference type="GeneID" id="108997755"/>
<dbReference type="AlphaFoldDB" id="A0A2I4FDF2"/>
<evidence type="ECO:0000259" key="1">
    <source>
        <dbReference type="Pfam" id="PF00078"/>
    </source>
</evidence>
<dbReference type="InterPro" id="IPR043502">
    <property type="entry name" value="DNA/RNA_pol_sf"/>
</dbReference>
<proteinExistence type="predicted"/>
<sequence>MNTKLKRNFTQQEVEEAIFNMNPFSSPGPDRFPPAFYQNHWSLVGKEENPLTVSDYRPISLCNVIYKMVSKAIANRLKSILPDIISSTQSAFVPGRLISDNLIVAFEALHTMHSRLGGKEGFMALKLDMSKAYDQIEWQFLKEVMLKMGFATEWVQLNAERTKAITGIPIARRRVTINHLLFADDSLLFCKANSLEWSRMLHVLSTYEKASGQRLNKDKTAIHFSRNTSQENKDLILSIAGVRSAQSYERYLGLPASMGKSRTKSFKLILDKIRMKISSLKVRLLSQAGKEIFIKLVLQAMPTYSMAVFNLPGSLLKEINKLLSNFWWGQVEQERKIHWTSWKNMGRAKAIGGMGFRELHSFNLAMLPKQAWRLIHYPQALVSKVLKAKYFPHGQFLNAKLGHKPSYIWRSIMAARDVIVKGTRWRVGNGASINILQDKWIPRPTTFRVQATCPSISIGDKEEAEIIQQIPLSPSNCEDKLIWLGTPQGINFVKSAYHMLREMEALEKGQGSNSSHRDQFWKRLWKLRITPTAKNFMWRDLVEELAMVAKRIWMRRNEFVFKQEFKSPNSLAELAISDLRDMRKMQMKNSTRDQRLHNQNVNWNHTGSVVATSRLNRPLYPDPALAEAIGALEATRLCHHLGLTNIILEGDALQVIQAINSRSENWSSTGMIMEDVKGQLSTFESWSAIHIRREGNKAAHELARNALVTSTSSLDVDCIPSCIINFI</sequence>
<dbReference type="STRING" id="51240.A0A2I4FDF2"/>
<dbReference type="RefSeq" id="XP_018829675.1">
    <property type="nucleotide sequence ID" value="XM_018974130.1"/>
</dbReference>
<dbReference type="PANTHER" id="PTHR33116">
    <property type="entry name" value="REVERSE TRANSCRIPTASE ZINC-BINDING DOMAIN-CONTAINING PROTEIN-RELATED-RELATED"/>
    <property type="match status" value="1"/>
</dbReference>
<evidence type="ECO:0000313" key="3">
    <source>
        <dbReference type="Proteomes" id="UP000235220"/>
    </source>
</evidence>
<dbReference type="PANTHER" id="PTHR33116:SF86">
    <property type="entry name" value="REVERSE TRANSCRIPTASE DOMAIN-CONTAINING PROTEIN"/>
    <property type="match status" value="1"/>
</dbReference>
<evidence type="ECO:0000313" key="4">
    <source>
        <dbReference type="RefSeq" id="XP_018829675.1"/>
    </source>
</evidence>
<protein>
    <submittedName>
        <fullName evidence="4">Uncharacterized protein LOC108997755</fullName>
    </submittedName>
</protein>